<comment type="caution">
    <text evidence="2">The sequence shown here is derived from an EMBL/GenBank/DDBJ whole genome shotgun (WGS) entry which is preliminary data.</text>
</comment>
<dbReference type="Proteomes" id="UP001201262">
    <property type="component" value="Unassembled WGS sequence"/>
</dbReference>
<evidence type="ECO:0000313" key="2">
    <source>
        <dbReference type="EMBL" id="KAH8694866.1"/>
    </source>
</evidence>
<organism evidence="2 3">
    <name type="scientific">Talaromyces proteolyticus</name>
    <dbReference type="NCBI Taxonomy" id="1131652"/>
    <lineage>
        <taxon>Eukaryota</taxon>
        <taxon>Fungi</taxon>
        <taxon>Dikarya</taxon>
        <taxon>Ascomycota</taxon>
        <taxon>Pezizomycotina</taxon>
        <taxon>Eurotiomycetes</taxon>
        <taxon>Eurotiomycetidae</taxon>
        <taxon>Eurotiales</taxon>
        <taxon>Trichocomaceae</taxon>
        <taxon>Talaromyces</taxon>
        <taxon>Talaromyces sect. Bacilispori</taxon>
    </lineage>
</organism>
<keyword evidence="1" id="KW-0812">Transmembrane</keyword>
<name>A0AAD4KQJ0_9EURO</name>
<dbReference type="AlphaFoldDB" id="A0AAD4KQJ0"/>
<dbReference type="GeneID" id="70240088"/>
<dbReference type="RefSeq" id="XP_046070008.1">
    <property type="nucleotide sequence ID" value="XM_046209801.1"/>
</dbReference>
<evidence type="ECO:0000313" key="3">
    <source>
        <dbReference type="Proteomes" id="UP001201262"/>
    </source>
</evidence>
<sequence length="72" mass="8328">MFLVVFNHTMKLIMLTSSPLAFSHDFFLVPALVIHLFTSHTTIHINVGSLLILYYTILLSSWIFDQIYALEQ</sequence>
<accession>A0AAD4KQJ0</accession>
<gene>
    <name evidence="2" type="ORF">BGW36DRAFT_192031</name>
</gene>
<feature type="transmembrane region" description="Helical" evidence="1">
    <location>
        <begin position="43"/>
        <end position="64"/>
    </location>
</feature>
<reference evidence="2" key="1">
    <citation type="submission" date="2021-12" db="EMBL/GenBank/DDBJ databases">
        <title>Convergent genome expansion in fungi linked to evolution of root-endophyte symbiosis.</title>
        <authorList>
            <consortium name="DOE Joint Genome Institute"/>
            <person name="Ke Y.-H."/>
            <person name="Bonito G."/>
            <person name="Liao H.-L."/>
            <person name="Looney B."/>
            <person name="Rojas-Flechas A."/>
            <person name="Nash J."/>
            <person name="Hameed K."/>
            <person name="Schadt C."/>
            <person name="Martin F."/>
            <person name="Crous P.W."/>
            <person name="Miettinen O."/>
            <person name="Magnuson J.K."/>
            <person name="Labbe J."/>
            <person name="Jacobson D."/>
            <person name="Doktycz M.J."/>
            <person name="Veneault-Fourrey C."/>
            <person name="Kuo A."/>
            <person name="Mondo S."/>
            <person name="Calhoun S."/>
            <person name="Riley R."/>
            <person name="Ohm R."/>
            <person name="LaButti K."/>
            <person name="Andreopoulos B."/>
            <person name="Pangilinan J."/>
            <person name="Nolan M."/>
            <person name="Tritt A."/>
            <person name="Clum A."/>
            <person name="Lipzen A."/>
            <person name="Daum C."/>
            <person name="Barry K."/>
            <person name="Grigoriev I.V."/>
            <person name="Vilgalys R."/>
        </authorList>
    </citation>
    <scope>NUCLEOTIDE SEQUENCE</scope>
    <source>
        <strain evidence="2">PMI_201</strain>
    </source>
</reference>
<protein>
    <submittedName>
        <fullName evidence="2">Uncharacterized protein</fullName>
    </submittedName>
</protein>
<feature type="transmembrane region" description="Helical" evidence="1">
    <location>
        <begin position="12"/>
        <end position="37"/>
    </location>
</feature>
<keyword evidence="1" id="KW-0472">Membrane</keyword>
<keyword evidence="1" id="KW-1133">Transmembrane helix</keyword>
<evidence type="ECO:0000256" key="1">
    <source>
        <dbReference type="SAM" id="Phobius"/>
    </source>
</evidence>
<dbReference type="EMBL" id="JAJTJA010000008">
    <property type="protein sequence ID" value="KAH8694866.1"/>
    <property type="molecule type" value="Genomic_DNA"/>
</dbReference>
<proteinExistence type="predicted"/>
<keyword evidence="3" id="KW-1185">Reference proteome</keyword>